<evidence type="ECO:0000259" key="6">
    <source>
        <dbReference type="SMART" id="SM01340"/>
    </source>
</evidence>
<dbReference type="InterPro" id="IPR014721">
    <property type="entry name" value="Ribsml_uS5_D2-typ_fold_subgr"/>
</dbReference>
<dbReference type="InterPro" id="IPR014790">
    <property type="entry name" value="MutL_C"/>
</dbReference>
<dbReference type="FunFam" id="3.30.565.10:FF:000003">
    <property type="entry name" value="DNA mismatch repair endonuclease MutL"/>
    <property type="match status" value="1"/>
</dbReference>
<evidence type="ECO:0000313" key="8">
    <source>
        <dbReference type="Proteomes" id="UP001161247"/>
    </source>
</evidence>
<dbReference type="InterPro" id="IPR014762">
    <property type="entry name" value="DNA_mismatch_repair_CS"/>
</dbReference>
<proteinExistence type="inferred from homology"/>
<dbReference type="CDD" id="cd16926">
    <property type="entry name" value="HATPase_MutL-MLH-PMS-like"/>
    <property type="match status" value="1"/>
</dbReference>
<dbReference type="InterPro" id="IPR036890">
    <property type="entry name" value="HATPase_C_sf"/>
</dbReference>
<evidence type="ECO:0000256" key="2">
    <source>
        <dbReference type="ARBA" id="ARBA00022763"/>
    </source>
</evidence>
<dbReference type="Gene3D" id="3.30.1370.100">
    <property type="entry name" value="MutL, C-terminal domain, regulatory subdomain"/>
    <property type="match status" value="1"/>
</dbReference>
<dbReference type="Pfam" id="PF13589">
    <property type="entry name" value="HATPase_c_3"/>
    <property type="match status" value="1"/>
</dbReference>
<evidence type="ECO:0000259" key="5">
    <source>
        <dbReference type="SMART" id="SM00853"/>
    </source>
</evidence>
<dbReference type="InterPro" id="IPR042120">
    <property type="entry name" value="MutL_C_dimsub"/>
</dbReference>
<evidence type="ECO:0000256" key="1">
    <source>
        <dbReference type="ARBA" id="ARBA00006082"/>
    </source>
</evidence>
<protein>
    <submittedName>
        <fullName evidence="7">OLC1v1010513C1</fullName>
    </submittedName>
</protein>
<dbReference type="GO" id="GO:0016887">
    <property type="term" value="F:ATP hydrolysis activity"/>
    <property type="evidence" value="ECO:0007669"/>
    <property type="project" value="InterPro"/>
</dbReference>
<dbReference type="SUPFAM" id="SSF54211">
    <property type="entry name" value="Ribosomal protein S5 domain 2-like"/>
    <property type="match status" value="1"/>
</dbReference>
<evidence type="ECO:0000313" key="7">
    <source>
        <dbReference type="EMBL" id="CAI9110478.1"/>
    </source>
</evidence>
<dbReference type="Gene3D" id="3.30.1540.20">
    <property type="entry name" value="MutL, C-terminal domain, dimerisation subdomain"/>
    <property type="match status" value="1"/>
</dbReference>
<keyword evidence="8" id="KW-1185">Reference proteome</keyword>
<dbReference type="GO" id="GO:0032300">
    <property type="term" value="C:mismatch repair complex"/>
    <property type="evidence" value="ECO:0007669"/>
    <property type="project" value="InterPro"/>
</dbReference>
<dbReference type="SMART" id="SM00853">
    <property type="entry name" value="MutL_C"/>
    <property type="match status" value="1"/>
</dbReference>
<feature type="domain" description="DNA mismatch repair protein S5" evidence="6">
    <location>
        <begin position="213"/>
        <end position="347"/>
    </location>
</feature>
<reference evidence="7" key="1">
    <citation type="submission" date="2023-03" db="EMBL/GenBank/DDBJ databases">
        <authorList>
            <person name="Julca I."/>
        </authorList>
    </citation>
    <scope>NUCLEOTIDE SEQUENCE</scope>
</reference>
<dbReference type="SUPFAM" id="SSF118116">
    <property type="entry name" value="DNA mismatch repair protein MutL"/>
    <property type="match status" value="1"/>
</dbReference>
<dbReference type="Gene3D" id="3.30.230.10">
    <property type="match status" value="1"/>
</dbReference>
<dbReference type="InterPro" id="IPR020568">
    <property type="entry name" value="Ribosomal_Su5_D2-typ_SF"/>
</dbReference>
<dbReference type="SMART" id="SM01340">
    <property type="entry name" value="DNA_mis_repair"/>
    <property type="match status" value="1"/>
</dbReference>
<dbReference type="SUPFAM" id="SSF55874">
    <property type="entry name" value="ATPase domain of HSP90 chaperone/DNA topoisomerase II/histidine kinase"/>
    <property type="match status" value="1"/>
</dbReference>
<dbReference type="GO" id="GO:0140664">
    <property type="term" value="F:ATP-dependent DNA damage sensor activity"/>
    <property type="evidence" value="ECO:0007669"/>
    <property type="project" value="InterPro"/>
</dbReference>
<dbReference type="InterPro" id="IPR013507">
    <property type="entry name" value="DNA_mismatch_S5_2-like"/>
</dbReference>
<dbReference type="PANTHER" id="PTHR10073">
    <property type="entry name" value="DNA MISMATCH REPAIR PROTEIN MLH, PMS, MUTL"/>
    <property type="match status" value="1"/>
</dbReference>
<accession>A0AAV1DUR2</accession>
<dbReference type="Pfam" id="PF08676">
    <property type="entry name" value="MutL_C"/>
    <property type="match status" value="1"/>
</dbReference>
<evidence type="ECO:0000256" key="4">
    <source>
        <dbReference type="SAM" id="MobiDB-lite"/>
    </source>
</evidence>
<dbReference type="InterPro" id="IPR037198">
    <property type="entry name" value="MutL_C_sf"/>
</dbReference>
<dbReference type="Gene3D" id="3.30.565.10">
    <property type="entry name" value="Histidine kinase-like ATPase, C-terminal domain"/>
    <property type="match status" value="1"/>
</dbReference>
<dbReference type="InterPro" id="IPR038973">
    <property type="entry name" value="MutL/Mlh/Pms-like"/>
</dbReference>
<dbReference type="NCBIfam" id="TIGR00585">
    <property type="entry name" value="mutl"/>
    <property type="match status" value="1"/>
</dbReference>
<dbReference type="GO" id="GO:0030983">
    <property type="term" value="F:mismatched DNA binding"/>
    <property type="evidence" value="ECO:0007669"/>
    <property type="project" value="InterPro"/>
</dbReference>
<dbReference type="Pfam" id="PF01119">
    <property type="entry name" value="DNA_mis_repair"/>
    <property type="match status" value="1"/>
</dbReference>
<keyword evidence="2" id="KW-0227">DNA damage</keyword>
<dbReference type="CDD" id="cd00782">
    <property type="entry name" value="MutL_Trans"/>
    <property type="match status" value="1"/>
</dbReference>
<gene>
    <name evidence="7" type="ORF">OLC1_LOCUS18125</name>
</gene>
<feature type="region of interest" description="Disordered" evidence="4">
    <location>
        <begin position="362"/>
        <end position="413"/>
    </location>
</feature>
<dbReference type="GO" id="GO:0005524">
    <property type="term" value="F:ATP binding"/>
    <property type="evidence" value="ECO:0007669"/>
    <property type="project" value="InterPro"/>
</dbReference>
<dbReference type="EMBL" id="OX459123">
    <property type="protein sequence ID" value="CAI9110478.1"/>
    <property type="molecule type" value="Genomic_DNA"/>
</dbReference>
<dbReference type="PANTHER" id="PTHR10073:SF47">
    <property type="entry name" value="DNA MISMATCH REPAIR PROTEIN MLH3"/>
    <property type="match status" value="1"/>
</dbReference>
<dbReference type="FunFam" id="3.30.1370.100:FF:000007">
    <property type="entry name" value="MUTL protein homolog 3"/>
    <property type="match status" value="1"/>
</dbReference>
<comment type="similarity">
    <text evidence="1">Belongs to the DNA mismatch repair MutL/HexB family.</text>
</comment>
<keyword evidence="3" id="KW-0234">DNA repair</keyword>
<organism evidence="7 8">
    <name type="scientific">Oldenlandia corymbosa var. corymbosa</name>
    <dbReference type="NCBI Taxonomy" id="529605"/>
    <lineage>
        <taxon>Eukaryota</taxon>
        <taxon>Viridiplantae</taxon>
        <taxon>Streptophyta</taxon>
        <taxon>Embryophyta</taxon>
        <taxon>Tracheophyta</taxon>
        <taxon>Spermatophyta</taxon>
        <taxon>Magnoliopsida</taxon>
        <taxon>eudicotyledons</taxon>
        <taxon>Gunneridae</taxon>
        <taxon>Pentapetalae</taxon>
        <taxon>asterids</taxon>
        <taxon>lamiids</taxon>
        <taxon>Gentianales</taxon>
        <taxon>Rubiaceae</taxon>
        <taxon>Rubioideae</taxon>
        <taxon>Spermacoceae</taxon>
        <taxon>Hedyotis-Oldenlandia complex</taxon>
        <taxon>Oldenlandia</taxon>
    </lineage>
</organism>
<evidence type="ECO:0000256" key="3">
    <source>
        <dbReference type="ARBA" id="ARBA00023204"/>
    </source>
</evidence>
<dbReference type="GO" id="GO:0006298">
    <property type="term" value="P:mismatch repair"/>
    <property type="evidence" value="ECO:0007669"/>
    <property type="project" value="InterPro"/>
</dbReference>
<sequence length="1291" mass="144225">MRRIEPLPERVRSTVRSGIILYDLARVVEELVFNSLDAGATKVSVAVGVATSFVKVSDNGSGIDREGLLLLGERYVTSKRNQLADLSSNSGFGFRGEALCSISDVSVLEIVSKVQGMPHGYRKVMKGCKCLYLGISDDRHDAGTTVIVRDLFYNQPVRRKHMQSSPKKVLHLTRECVLRIALVHSRVSFKVIDAESQDELLGTSSSSCSLSLLSSNFGIQGASSLYELNASKGELRLSGYLSGPSGVLSLKALQYIYINSRFVCKGPIHKLLNQLAAVYLDDKAHNAHGQIEKPCSRSLACPSFILNLSCPRSHYDVTFEPLKNSVEFEDWCPVLRFIQDTVSHFWSENVSDDLPEYREIKRKKSRTHQEQAPVQVPILPSEKLVEDGNSLPPLKASSSSYPMSSEDASDVKKPLDDPFLVEGAYRGLGLNDMSPFSCEVTTNQMSHNADFASSKPYSNEDNYVLKELSMKDSRCKQVDFSLESEWRNASLEMKDQSTFPIRTTRCANFHEFVNADQVFAKPSLLSHSKGMRLQDLGSSFRGHAGMEFVNADFNKQTMWFDIGEEVDVGDQVVMDQIAIPIRNTLFPSFHEYADVANANQVSAKPSQSSHLKEKLLQDIGLPCTGEGVMEFSNVDFSLQTKCVDLGVEVDAGDQVDMGLIIEQSQPRHDVAKPLWWLSRCSNQHDKILKSKPLSHDMRTNLTAGEWSDEENYHESHSHKRSKILDSMSLSSISEWSQRMPNYLSDQILDTDKFIGGDVHFEAGISSGYGCFRDDNEDKYHKSDCDDWLGAECTDFSDCKYYASLQEDIGEVGGYNLANPCLSKCSDLFSDEVNQVCMNADKSKVQNTSNASCHKSVSTQLDRNKIGMIKIRNKESQYQKTEARRSNSAPPVYKGRRKFLDLHSLKIEAQQSDSVDTNSPETGNIRHESRAFDERHFFSKEIYVNDSLCVPRLENEGFQQNGQCINSSFPNQHEDTMSKENQDNSKFDLKWRKDCQLSIGGGGIKDLSVIQGVMKSRNAGDHDTILDVLSGTLHFAGDSLVPTSISKTCLRDAKVLQQVDKKFIPVVAGNILAIIDQHAADERIRLEELRQKVLSGEMKQITYLEAEKELVVPEIGYQLLHSYVEQIRDWGWICDIHGPGSRSFAKKMNVLHKQQTVAKLVAVPCILGVNLTDTDLLEFLQQLADTDGSSTIPPSVLRILNNKACRGAIMFGDTLLPSECSLIVEELKKTSLCFQCAHGRPTTVPLVNLDVLHKQIDKLALRGKGSQQLWHGLRRQEISLERAASRLSTAMI</sequence>
<name>A0AAV1DUR2_OLDCO</name>
<dbReference type="InterPro" id="IPR042121">
    <property type="entry name" value="MutL_C_regsub"/>
</dbReference>
<dbReference type="Proteomes" id="UP001161247">
    <property type="component" value="Chromosome 6"/>
</dbReference>
<dbReference type="InterPro" id="IPR002099">
    <property type="entry name" value="MutL/Mlh/PMS"/>
</dbReference>
<dbReference type="PROSITE" id="PS00058">
    <property type="entry name" value="DNA_MISMATCH_REPAIR_1"/>
    <property type="match status" value="1"/>
</dbReference>
<feature type="domain" description="MutL C-terminal dimerisation" evidence="5">
    <location>
        <begin position="1054"/>
        <end position="1214"/>
    </location>
</feature>